<reference evidence="2" key="1">
    <citation type="journal article" date="2023" name="BMC Genomics">
        <title>Chromosome-level genome assemblies of Cutaneotrichosporon spp. (Trichosporonales, Basidiomycota) reveal imbalanced evolution between nucleotide sequences and chromosome synteny.</title>
        <authorList>
            <person name="Kobayashi Y."/>
            <person name="Kayamori A."/>
            <person name="Aoki K."/>
            <person name="Shiwa Y."/>
            <person name="Matsutani M."/>
            <person name="Fujita N."/>
            <person name="Sugita T."/>
            <person name="Iwasaki W."/>
            <person name="Tanaka N."/>
            <person name="Takashima M."/>
        </authorList>
    </citation>
    <scope>NUCLEOTIDE SEQUENCE</scope>
    <source>
        <strain evidence="2">HIS016</strain>
    </source>
</reference>
<dbReference type="AlphaFoldDB" id="A0AAD3TQQ1"/>
<accession>A0AAD3TQQ1</accession>
<protein>
    <recommendedName>
        <fullName evidence="4">WW domain-containing protein</fullName>
    </recommendedName>
</protein>
<evidence type="ECO:0008006" key="4">
    <source>
        <dbReference type="Google" id="ProtNLM"/>
    </source>
</evidence>
<feature type="compositionally biased region" description="Low complexity" evidence="1">
    <location>
        <begin position="58"/>
        <end position="93"/>
    </location>
</feature>
<feature type="region of interest" description="Disordered" evidence="1">
    <location>
        <begin position="138"/>
        <end position="158"/>
    </location>
</feature>
<dbReference type="Gene3D" id="2.20.70.10">
    <property type="match status" value="1"/>
</dbReference>
<evidence type="ECO:0000313" key="3">
    <source>
        <dbReference type="Proteomes" id="UP001222932"/>
    </source>
</evidence>
<keyword evidence="3" id="KW-1185">Reference proteome</keyword>
<reference evidence="2" key="2">
    <citation type="submission" date="2023-06" db="EMBL/GenBank/DDBJ databases">
        <authorList>
            <person name="Kobayashi Y."/>
            <person name="Kayamori A."/>
            <person name="Aoki K."/>
            <person name="Shiwa Y."/>
            <person name="Fujita N."/>
            <person name="Sugita T."/>
            <person name="Iwasaki W."/>
            <person name="Tanaka N."/>
            <person name="Takashima M."/>
        </authorList>
    </citation>
    <scope>NUCLEOTIDE SEQUENCE</scope>
    <source>
        <strain evidence="2">HIS016</strain>
    </source>
</reference>
<dbReference type="SUPFAM" id="SSF51045">
    <property type="entry name" value="WW domain"/>
    <property type="match status" value="1"/>
</dbReference>
<evidence type="ECO:0000313" key="2">
    <source>
        <dbReference type="EMBL" id="GMK54963.1"/>
    </source>
</evidence>
<dbReference type="InterPro" id="IPR036020">
    <property type="entry name" value="WW_dom_sf"/>
</dbReference>
<name>A0AAD3TQQ1_9TREE</name>
<sequence>MTYSNQYCPPSGFQPNGGFGAPPPGPHYNGGSGFQPNGAFNAPPHGASYGAPTYDQHQYSNGGFNQQQQQYGAPQQQYGGQAAGYYGDQAPGASGNLSSSREASDMSNEDLPYPWVREWDEQYKQIYYVNPTTTPPSTSWTHPSCAPGQEHPEQMQTHREAQDLYADAGPGGAQTGERGLITNAAVGVVGYKVLSSLLKSNKNKPPPNHHSGHGGQSSGPGWGTYAMGAGAGVGGAYLLSKLFSNKNSNKFGHQMGPPPFKW</sequence>
<dbReference type="EMBL" id="BTCM01000002">
    <property type="protein sequence ID" value="GMK54963.1"/>
    <property type="molecule type" value="Genomic_DNA"/>
</dbReference>
<organism evidence="2 3">
    <name type="scientific">Cutaneotrichosporon spelunceum</name>
    <dbReference type="NCBI Taxonomy" id="1672016"/>
    <lineage>
        <taxon>Eukaryota</taxon>
        <taxon>Fungi</taxon>
        <taxon>Dikarya</taxon>
        <taxon>Basidiomycota</taxon>
        <taxon>Agaricomycotina</taxon>
        <taxon>Tremellomycetes</taxon>
        <taxon>Trichosporonales</taxon>
        <taxon>Trichosporonaceae</taxon>
        <taxon>Cutaneotrichosporon</taxon>
    </lineage>
</organism>
<feature type="region of interest" description="Disordered" evidence="1">
    <location>
        <begin position="1"/>
        <end position="107"/>
    </location>
</feature>
<comment type="caution">
    <text evidence="2">The sequence shown here is derived from an EMBL/GenBank/DDBJ whole genome shotgun (WGS) entry which is preliminary data.</text>
</comment>
<evidence type="ECO:0000256" key="1">
    <source>
        <dbReference type="SAM" id="MobiDB-lite"/>
    </source>
</evidence>
<dbReference type="Proteomes" id="UP001222932">
    <property type="component" value="Unassembled WGS sequence"/>
</dbReference>
<proteinExistence type="predicted"/>
<gene>
    <name evidence="2" type="ORF">CspeluHIS016_0200190</name>
</gene>
<feature type="region of interest" description="Disordered" evidence="1">
    <location>
        <begin position="199"/>
        <end position="219"/>
    </location>
</feature>